<keyword evidence="1" id="KW-1133">Transmembrane helix</keyword>
<feature type="transmembrane region" description="Helical" evidence="1">
    <location>
        <begin position="34"/>
        <end position="52"/>
    </location>
</feature>
<reference evidence="5" key="1">
    <citation type="submission" date="2016-11" db="UniProtKB">
        <authorList>
            <consortium name="WormBaseParasite"/>
        </authorList>
    </citation>
    <scope>IDENTIFICATION</scope>
</reference>
<dbReference type="PANTHER" id="PTHR22941">
    <property type="entry name" value="SERPENTINE RECEPTOR"/>
    <property type="match status" value="1"/>
</dbReference>
<feature type="transmembrane region" description="Helical" evidence="1">
    <location>
        <begin position="496"/>
        <end position="513"/>
    </location>
</feature>
<dbReference type="Gene3D" id="1.20.1070.10">
    <property type="entry name" value="Rhodopsin 7-helix transmembrane proteins"/>
    <property type="match status" value="1"/>
</dbReference>
<dbReference type="Proteomes" id="UP000095284">
    <property type="component" value="Unplaced"/>
</dbReference>
<evidence type="ECO:0000313" key="5">
    <source>
        <dbReference type="WBParaSite" id="BXY_0445600.1"/>
    </source>
</evidence>
<feature type="transmembrane region" description="Helical" evidence="1">
    <location>
        <begin position="561"/>
        <end position="583"/>
    </location>
</feature>
<proteinExistence type="predicted"/>
<feature type="transmembrane region" description="Helical" evidence="1">
    <location>
        <begin position="291"/>
        <end position="318"/>
    </location>
</feature>
<feature type="transmembrane region" description="Helical" evidence="1">
    <location>
        <begin position="457"/>
        <end position="476"/>
    </location>
</feature>
<evidence type="ECO:0000313" key="2">
    <source>
        <dbReference type="EMBL" id="CAD5225262.1"/>
    </source>
</evidence>
<feature type="transmembrane region" description="Helical" evidence="1">
    <location>
        <begin position="135"/>
        <end position="160"/>
    </location>
</feature>
<name>A0A1I7RUP6_BURXY</name>
<dbReference type="EMBL" id="CAJFCV020000004">
    <property type="protein sequence ID" value="CAG9114296.1"/>
    <property type="molecule type" value="Genomic_DNA"/>
</dbReference>
<feature type="transmembrane region" description="Helical" evidence="1">
    <location>
        <begin position="238"/>
        <end position="264"/>
    </location>
</feature>
<dbReference type="PANTHER" id="PTHR22941:SF26">
    <property type="entry name" value="SERPENTINE RECEPTOR, CLASS H"/>
    <property type="match status" value="1"/>
</dbReference>
<feature type="transmembrane region" description="Helical" evidence="1">
    <location>
        <begin position="604"/>
        <end position="628"/>
    </location>
</feature>
<dbReference type="WBParaSite" id="BXY_0445600.1">
    <property type="protein sequence ID" value="BXY_0445600.1"/>
    <property type="gene ID" value="BXY_0445600"/>
</dbReference>
<dbReference type="InterPro" id="IPR053220">
    <property type="entry name" value="Nematode_rcpt-like_serp_H"/>
</dbReference>
<feature type="transmembrane region" description="Helical" evidence="1">
    <location>
        <begin position="324"/>
        <end position="348"/>
    </location>
</feature>
<feature type="transmembrane region" description="Helical" evidence="1">
    <location>
        <begin position="640"/>
        <end position="663"/>
    </location>
</feature>
<dbReference type="InterPro" id="IPR019422">
    <property type="entry name" value="7TM_GPCR_serpentine_rcpt_Srh"/>
</dbReference>
<evidence type="ECO:0000313" key="4">
    <source>
        <dbReference type="Proteomes" id="UP000659654"/>
    </source>
</evidence>
<feature type="transmembrane region" description="Helical" evidence="1">
    <location>
        <begin position="64"/>
        <end position="83"/>
    </location>
</feature>
<feature type="transmembrane region" description="Helical" evidence="1">
    <location>
        <begin position="181"/>
        <end position="202"/>
    </location>
</feature>
<dbReference type="EMBL" id="CAJFDI010000004">
    <property type="protein sequence ID" value="CAD5225262.1"/>
    <property type="molecule type" value="Genomic_DNA"/>
</dbReference>
<dbReference type="AlphaFoldDB" id="A0A1I7RUP6"/>
<keyword evidence="4" id="KW-1185">Reference proteome</keyword>
<dbReference type="Proteomes" id="UP000659654">
    <property type="component" value="Unassembled WGS sequence"/>
</dbReference>
<accession>A0A1I7RUP6</accession>
<evidence type="ECO:0000313" key="3">
    <source>
        <dbReference type="Proteomes" id="UP000095284"/>
    </source>
</evidence>
<dbReference type="Pfam" id="PF10318">
    <property type="entry name" value="7TM_GPCR_Srh"/>
    <property type="match status" value="2"/>
</dbReference>
<keyword evidence="1" id="KW-0472">Membrane</keyword>
<keyword evidence="1" id="KW-0812">Transmembrane</keyword>
<dbReference type="Proteomes" id="UP000582659">
    <property type="component" value="Unassembled WGS sequence"/>
</dbReference>
<organism evidence="3 5">
    <name type="scientific">Bursaphelenchus xylophilus</name>
    <name type="common">Pinewood nematode worm</name>
    <name type="synonym">Aphelenchoides xylophilus</name>
    <dbReference type="NCBI Taxonomy" id="6326"/>
    <lineage>
        <taxon>Eukaryota</taxon>
        <taxon>Metazoa</taxon>
        <taxon>Ecdysozoa</taxon>
        <taxon>Nematoda</taxon>
        <taxon>Chromadorea</taxon>
        <taxon>Rhabditida</taxon>
        <taxon>Tylenchina</taxon>
        <taxon>Tylenchomorpha</taxon>
        <taxon>Aphelenchoidea</taxon>
        <taxon>Aphelenchoididae</taxon>
        <taxon>Bursaphelenchus</taxon>
    </lineage>
</organism>
<reference evidence="2" key="2">
    <citation type="submission" date="2020-09" db="EMBL/GenBank/DDBJ databases">
        <authorList>
            <person name="Kikuchi T."/>
        </authorList>
    </citation>
    <scope>NUCLEOTIDE SEQUENCE</scope>
    <source>
        <strain evidence="2">Ka4C1</strain>
    </source>
</reference>
<sequence>MWPNDLLMWLDRRFKSATTSSSILRKYLTFGQKLWKLGLLPFFCSFAPSMIYENSAAFLTQHSLLITTTLESICAPIVLYLTLYHSMQMKRYRYLIMNHVVWNLLMNWALCFYKPTLLFPAPCVTFAPAIHNTWFTGISSMFLVFLIVNVEMAVVWSVFYRFFMSYPGRVSDFVEHRRGSIIVFVVGQLLICFFALSPFIIFQRPSEARETAEFLKRLPHLQQYERSTGYLCTMDIEITGIVVLCGVMMLLFFLIVGMTILFILGHRVTSVNKGVFFAGNKHRMHKMLFKAVLVQVIVGFIFQLVPTALILLTFYAQWEEGTTIAAVCATMIQVHGCVDFITMMYFIVPYRRQLLRLVGRQPGKTMIYVNSLAPLTDYVVPFATAIETFCAPFIIYLALYHSRQMHRYRYLIVNNVVWSCLFNWVVSVMDPVFMYPSTCVLSYRKWLHEPYRSRKAMMFYLTFLVNVMFAMIWSLLYRYCMAFPGRLSQIAENGKTAIVIMMTVEVLCCFYALNPASLMNMPTPEDDRGWFMEQLPQFREIEPEVGYLCSPMSRHTKSRGVIGFFIVMFLIVGGLIMLGIMFYRVMFFLSKANNITAIRLHKMLLKALTAQLIVGDLFLLLPIGFSFLAFGSNWEEGRTISAFCQMLIQVHGCVDFITTIYFITPYRRKFIGMFKKTPLDVTRISTVSAKY</sequence>
<feature type="transmembrane region" description="Helical" evidence="1">
    <location>
        <begin position="408"/>
        <end position="426"/>
    </location>
</feature>
<protein>
    <submittedName>
        <fullName evidence="2">(pine wood nematode) hypothetical protein</fullName>
    </submittedName>
</protein>
<evidence type="ECO:0000256" key="1">
    <source>
        <dbReference type="SAM" id="Phobius"/>
    </source>
</evidence>
<gene>
    <name evidence="2" type="ORF">BXYJ_LOCUS8456</name>
</gene>